<dbReference type="PROSITE" id="PS51257">
    <property type="entry name" value="PROKAR_LIPOPROTEIN"/>
    <property type="match status" value="1"/>
</dbReference>
<sequence length="178" mass="17574">MQHKDTGHEGQTKTMKVVGLFAAAALAVAATGCSSQPAQQPVPISQGAPSQSEVTVNSDDICEDDNNDGYCDSNTSTRVHSGGAFVYIAGKKYYYKDGRAPIVQSQKQQEQNSGSSGGSSSGGSKKGTSVGSGSTVTPPSSSSGSGQVVSTSKSSSSSSSVSSGSRGGVGSSGGSSSS</sequence>
<dbReference type="EMBL" id="JAPMLT010000007">
    <property type="protein sequence ID" value="MCX7570859.1"/>
    <property type="molecule type" value="Genomic_DNA"/>
</dbReference>
<feature type="compositionally biased region" description="Gly residues" evidence="1">
    <location>
        <begin position="165"/>
        <end position="178"/>
    </location>
</feature>
<organism evidence="2 3">
    <name type="scientific">Tumebacillus lacus</name>
    <dbReference type="NCBI Taxonomy" id="2995335"/>
    <lineage>
        <taxon>Bacteria</taxon>
        <taxon>Bacillati</taxon>
        <taxon>Bacillota</taxon>
        <taxon>Bacilli</taxon>
        <taxon>Bacillales</taxon>
        <taxon>Alicyclobacillaceae</taxon>
        <taxon>Tumebacillus</taxon>
    </lineage>
</organism>
<feature type="compositionally biased region" description="Low complexity" evidence="1">
    <location>
        <begin position="126"/>
        <end position="164"/>
    </location>
</feature>
<comment type="caution">
    <text evidence="2">The sequence shown here is derived from an EMBL/GenBank/DDBJ whole genome shotgun (WGS) entry which is preliminary data.</text>
</comment>
<keyword evidence="3" id="KW-1185">Reference proteome</keyword>
<gene>
    <name evidence="2" type="ORF">OS242_12920</name>
</gene>
<dbReference type="Proteomes" id="UP001208017">
    <property type="component" value="Unassembled WGS sequence"/>
</dbReference>
<evidence type="ECO:0000256" key="1">
    <source>
        <dbReference type="SAM" id="MobiDB-lite"/>
    </source>
</evidence>
<feature type="region of interest" description="Disordered" evidence="1">
    <location>
        <begin position="102"/>
        <end position="178"/>
    </location>
</feature>
<evidence type="ECO:0000313" key="3">
    <source>
        <dbReference type="Proteomes" id="UP001208017"/>
    </source>
</evidence>
<reference evidence="2 3" key="1">
    <citation type="submission" date="2022-11" db="EMBL/GenBank/DDBJ databases">
        <title>Study of microbial diversity in lake waters.</title>
        <authorList>
            <person name="Zhang J."/>
        </authorList>
    </citation>
    <scope>NUCLEOTIDE SEQUENCE [LARGE SCALE GENOMIC DNA]</scope>
    <source>
        <strain evidence="2 3">DT12</strain>
    </source>
</reference>
<proteinExistence type="predicted"/>
<feature type="region of interest" description="Disordered" evidence="1">
    <location>
        <begin position="32"/>
        <end position="78"/>
    </location>
</feature>
<dbReference type="RefSeq" id="WP_267152107.1">
    <property type="nucleotide sequence ID" value="NZ_JAPMLT010000007.1"/>
</dbReference>
<feature type="compositionally biased region" description="Polar residues" evidence="1">
    <location>
        <begin position="32"/>
        <end position="58"/>
    </location>
</feature>
<name>A0ABT3X7X6_9BACL</name>
<feature type="compositionally biased region" description="Polar residues" evidence="1">
    <location>
        <begin position="103"/>
        <end position="112"/>
    </location>
</feature>
<evidence type="ECO:0000313" key="2">
    <source>
        <dbReference type="EMBL" id="MCX7570859.1"/>
    </source>
</evidence>
<feature type="compositionally biased region" description="Gly residues" evidence="1">
    <location>
        <begin position="115"/>
        <end position="125"/>
    </location>
</feature>
<protein>
    <submittedName>
        <fullName evidence="2">Uncharacterized protein</fullName>
    </submittedName>
</protein>
<accession>A0ABT3X7X6</accession>